<dbReference type="Pfam" id="PF00071">
    <property type="entry name" value="Ras"/>
    <property type="match status" value="1"/>
</dbReference>
<protein>
    <recommendedName>
        <fullName evidence="5">RAB41, member RAS oncogene family</fullName>
    </recommendedName>
</protein>
<dbReference type="Gene3D" id="3.40.50.300">
    <property type="entry name" value="P-loop containing nucleotide triphosphate hydrolases"/>
    <property type="match status" value="1"/>
</dbReference>
<dbReference type="InterPro" id="IPR050227">
    <property type="entry name" value="Rab"/>
</dbReference>
<evidence type="ECO:0000313" key="4">
    <source>
        <dbReference type="Proteomes" id="UP000437017"/>
    </source>
</evidence>
<reference evidence="3 4" key="1">
    <citation type="journal article" date="2019" name="PLoS ONE">
        <title>Genomic analyses reveal an absence of contemporary introgressive admixture between fin whales and blue whales, despite known hybrids.</title>
        <authorList>
            <person name="Westbury M.V."/>
            <person name="Petersen B."/>
            <person name="Lorenzen E.D."/>
        </authorList>
    </citation>
    <scope>NUCLEOTIDE SEQUENCE [LARGE SCALE GENOMIC DNA]</scope>
    <source>
        <strain evidence="3">FinWhale-01</strain>
    </source>
</reference>
<dbReference type="PANTHER" id="PTHR47977">
    <property type="entry name" value="RAS-RELATED PROTEIN RAB"/>
    <property type="match status" value="1"/>
</dbReference>
<name>A0A643BV42_BALPH</name>
<dbReference type="Proteomes" id="UP000437017">
    <property type="component" value="Unassembled WGS sequence"/>
</dbReference>
<dbReference type="InterPro" id="IPR027417">
    <property type="entry name" value="P-loop_NTPase"/>
</dbReference>
<dbReference type="AlphaFoldDB" id="A0A643BV42"/>
<gene>
    <name evidence="3" type="ORF">E2I00_011266</name>
</gene>
<dbReference type="InterPro" id="IPR001806">
    <property type="entry name" value="Small_GTPase"/>
</dbReference>
<proteinExistence type="predicted"/>
<organism evidence="3 4">
    <name type="scientific">Balaenoptera physalus</name>
    <name type="common">Fin whale</name>
    <name type="synonym">Balaena physalus</name>
    <dbReference type="NCBI Taxonomy" id="9770"/>
    <lineage>
        <taxon>Eukaryota</taxon>
        <taxon>Metazoa</taxon>
        <taxon>Chordata</taxon>
        <taxon>Craniata</taxon>
        <taxon>Vertebrata</taxon>
        <taxon>Euteleostomi</taxon>
        <taxon>Mammalia</taxon>
        <taxon>Eutheria</taxon>
        <taxon>Laurasiatheria</taxon>
        <taxon>Artiodactyla</taxon>
        <taxon>Whippomorpha</taxon>
        <taxon>Cetacea</taxon>
        <taxon>Mysticeti</taxon>
        <taxon>Balaenopteridae</taxon>
        <taxon>Balaenoptera</taxon>
    </lineage>
</organism>
<evidence type="ECO:0008006" key="5">
    <source>
        <dbReference type="Google" id="ProtNLM"/>
    </source>
</evidence>
<dbReference type="SUPFAM" id="SSF52540">
    <property type="entry name" value="P-loop containing nucleoside triphosphate hydrolases"/>
    <property type="match status" value="1"/>
</dbReference>
<accession>A0A643BV42</accession>
<keyword evidence="4" id="KW-1185">Reference proteome</keyword>
<keyword evidence="1" id="KW-0547">Nucleotide-binding</keyword>
<dbReference type="PROSITE" id="PS51419">
    <property type="entry name" value="RAB"/>
    <property type="match status" value="1"/>
</dbReference>
<dbReference type="EMBL" id="SGJD01004163">
    <property type="protein sequence ID" value="KAB0391866.1"/>
    <property type="molecule type" value="Genomic_DNA"/>
</dbReference>
<dbReference type="OrthoDB" id="8830751at2759"/>
<sequence length="102" mass="11631">MECSWPGDLLQPNSSNIHDSTIAVVVYDITTHCPVDINFFKETDKWVEDVQAEYIIIMLVGNKIDLNNKRKVSTEEAEEKSRDHNVTFIETSAKFTTAYSFG</sequence>
<evidence type="ECO:0000256" key="1">
    <source>
        <dbReference type="ARBA" id="ARBA00022741"/>
    </source>
</evidence>
<keyword evidence="2" id="KW-0342">GTP-binding</keyword>
<dbReference type="GO" id="GO:0003924">
    <property type="term" value="F:GTPase activity"/>
    <property type="evidence" value="ECO:0007669"/>
    <property type="project" value="InterPro"/>
</dbReference>
<dbReference type="SMART" id="SM00175">
    <property type="entry name" value="RAB"/>
    <property type="match status" value="1"/>
</dbReference>
<evidence type="ECO:0000313" key="3">
    <source>
        <dbReference type="EMBL" id="KAB0391866.1"/>
    </source>
</evidence>
<comment type="caution">
    <text evidence="3">The sequence shown here is derived from an EMBL/GenBank/DDBJ whole genome shotgun (WGS) entry which is preliminary data.</text>
</comment>
<evidence type="ECO:0000256" key="2">
    <source>
        <dbReference type="ARBA" id="ARBA00023134"/>
    </source>
</evidence>
<dbReference type="GO" id="GO:0005525">
    <property type="term" value="F:GTP binding"/>
    <property type="evidence" value="ECO:0007669"/>
    <property type="project" value="UniProtKB-KW"/>
</dbReference>